<keyword evidence="1" id="KW-1133">Transmembrane helix</keyword>
<proteinExistence type="predicted"/>
<accession>S6DDR7</accession>
<dbReference type="EMBL" id="HF920633">
    <property type="protein sequence ID" value="CCV01799.1"/>
    <property type="molecule type" value="Genomic_DNA"/>
</dbReference>
<feature type="transmembrane region" description="Helical" evidence="1">
    <location>
        <begin position="36"/>
        <end position="54"/>
    </location>
</feature>
<evidence type="ECO:0000313" key="3">
    <source>
        <dbReference type="EMBL" id="CCV01971.1"/>
    </source>
</evidence>
<organism evidence="2 5">
    <name type="scientific">Invertebrate iridescent virus 22</name>
    <dbReference type="NCBI Taxonomy" id="345198"/>
    <lineage>
        <taxon>Viruses</taxon>
        <taxon>Varidnaviria</taxon>
        <taxon>Bamfordvirae</taxon>
        <taxon>Nucleocytoviricota</taxon>
        <taxon>Megaviricetes</taxon>
        <taxon>Pimascovirales</taxon>
        <taxon>Pimascovirales incertae sedis</taxon>
        <taxon>Iridoviridae</taxon>
        <taxon>Betairidovirinae</taxon>
        <taxon>Chloriridovirus</taxon>
        <taxon>Chloriridovirus simulium1</taxon>
    </lineage>
</organism>
<reference evidence="2 5" key="1">
    <citation type="journal article" date="2013" name="J. Gen. Virol.">
        <title>Complete genome sequence of invertebrate iridescent virus 22 isolated from a blackfly larva.</title>
        <authorList>
            <person name="Piegu B."/>
            <person name="Guizard S."/>
            <person name="Spears T."/>
            <person name="Cruaud C."/>
            <person name="Couloux A."/>
            <person name="Bideshi D.K."/>
            <person name="Federici B.A."/>
            <person name="Bigot Y."/>
        </authorList>
    </citation>
    <scope>NUCLEOTIDE SEQUENCE [LARGE SCALE GENOMIC DNA]</scope>
</reference>
<evidence type="ECO:0000256" key="1">
    <source>
        <dbReference type="SAM" id="Phobius"/>
    </source>
</evidence>
<evidence type="ECO:0000313" key="4">
    <source>
        <dbReference type="Proteomes" id="UP000141616"/>
    </source>
</evidence>
<keyword evidence="1" id="KW-0812">Transmembrane</keyword>
<dbReference type="EMBL" id="HF920634">
    <property type="protein sequence ID" value="CCV01971.1"/>
    <property type="molecule type" value="Genomic_DNA"/>
</dbReference>
<accession>W8W201</accession>
<keyword evidence="1" id="KW-0472">Membrane</keyword>
<dbReference type="Proteomes" id="UP000141616">
    <property type="component" value="Segment"/>
</dbReference>
<sequence>MVVKENFCGACLTIPLAFAGAGTAIGAEQKANLKKWAVIFTIVSIALTIYFVYIKKCSTCKIR</sequence>
<evidence type="ECO:0000313" key="5">
    <source>
        <dbReference type="Proteomes" id="UP000154968"/>
    </source>
</evidence>
<dbReference type="GeneID" id="16414461"/>
<gene>
    <name evidence="2" type="primary">122L</name>
    <name evidence="3" type="synonym">127L</name>
    <name evidence="2" type="ORF">IIV22_122L</name>
    <name evidence="3" type="ORF">IIV22A_127L</name>
</gene>
<name>S6DDR7_9VIRU</name>
<reference evidence="3 4" key="2">
    <citation type="submission" date="2013-03" db="EMBL/GenBank/DDBJ databases">
        <title>Genomic and evolutionary features of invertebrate iridoviruse.</title>
        <authorList>
            <person name="Piegu B."/>
            <person name="Guizard S."/>
            <person name="Bideshi D."/>
            <person name="Spears T."/>
            <person name="Federici B."/>
            <person name="Bigot Y."/>
        </authorList>
    </citation>
    <scope>NUCLEOTIDE SEQUENCE [LARGE SCALE GENOMIC DNA]</scope>
    <source>
        <strain evidence="3">IIV22Aberystwyth</strain>
    </source>
</reference>
<dbReference type="RefSeq" id="YP_009010888.1">
    <property type="nucleotide sequence ID" value="NC_023615.1"/>
</dbReference>
<keyword evidence="5" id="KW-1185">Reference proteome</keyword>
<dbReference type="KEGG" id="vg:18501677"/>
<dbReference type="GeneID" id="18501677"/>
<evidence type="ECO:0000313" key="2">
    <source>
        <dbReference type="EMBL" id="CCV01799.1"/>
    </source>
</evidence>
<dbReference type="Proteomes" id="UP000154968">
    <property type="component" value="Segment"/>
</dbReference>
<dbReference type="RefSeq" id="YP_008357420.1">
    <property type="nucleotide sequence ID" value="NC_021901.1"/>
</dbReference>
<protein>
    <submittedName>
        <fullName evidence="2">Uncharacterized protein</fullName>
    </submittedName>
</protein>
<dbReference type="KEGG" id="vg:16414461"/>